<dbReference type="SMART" id="SM00880">
    <property type="entry name" value="CHAD"/>
    <property type="match status" value="1"/>
</dbReference>
<dbReference type="Gene3D" id="1.40.20.10">
    <property type="entry name" value="CHAD domain"/>
    <property type="match status" value="1"/>
</dbReference>
<dbReference type="Proteomes" id="UP001582793">
    <property type="component" value="Unassembled WGS sequence"/>
</dbReference>
<dbReference type="SMART" id="SM01118">
    <property type="entry name" value="CYTH"/>
    <property type="match status" value="1"/>
</dbReference>
<dbReference type="PANTHER" id="PTHR39339">
    <property type="entry name" value="SLR1444 PROTEIN"/>
    <property type="match status" value="1"/>
</dbReference>
<comment type="caution">
    <text evidence="3">The sequence shown here is derived from an EMBL/GenBank/DDBJ whole genome shotgun (WGS) entry which is preliminary data.</text>
</comment>
<feature type="domain" description="CYTH" evidence="1">
    <location>
        <begin position="1"/>
        <end position="196"/>
    </location>
</feature>
<evidence type="ECO:0000259" key="1">
    <source>
        <dbReference type="PROSITE" id="PS51707"/>
    </source>
</evidence>
<dbReference type="PANTHER" id="PTHR39339:SF1">
    <property type="entry name" value="CHAD DOMAIN-CONTAINING PROTEIN"/>
    <property type="match status" value="1"/>
</dbReference>
<dbReference type="RefSeq" id="WP_375733889.1">
    <property type="nucleotide sequence ID" value="NZ_JBCGDC010000020.1"/>
</dbReference>
<feature type="domain" description="CHAD" evidence="2">
    <location>
        <begin position="209"/>
        <end position="500"/>
    </location>
</feature>
<name>A0ABV5CN76_9ACTN</name>
<dbReference type="InterPro" id="IPR023577">
    <property type="entry name" value="CYTH_domain"/>
</dbReference>
<dbReference type="InterPro" id="IPR038186">
    <property type="entry name" value="CHAD_dom_sf"/>
</dbReference>
<accession>A0ABV5CN76</accession>
<dbReference type="SUPFAM" id="SSF55154">
    <property type="entry name" value="CYTH-like phosphatases"/>
    <property type="match status" value="1"/>
</dbReference>
<proteinExistence type="predicted"/>
<protein>
    <submittedName>
        <fullName evidence="3">CYTH and CHAD domain-containing protein</fullName>
    </submittedName>
</protein>
<dbReference type="Gene3D" id="2.40.320.10">
    <property type="entry name" value="Hypothetical Protein Pfu-838710-001"/>
    <property type="match status" value="1"/>
</dbReference>
<dbReference type="PROSITE" id="PS51708">
    <property type="entry name" value="CHAD"/>
    <property type="match status" value="1"/>
</dbReference>
<reference evidence="3 4" key="1">
    <citation type="submission" date="2024-04" db="EMBL/GenBank/DDBJ databases">
        <title>Polymorphospora sp. isolated from Baiyangdian Lake in Xiong'an New Area.</title>
        <authorList>
            <person name="Zhang X."/>
            <person name="Liu J."/>
        </authorList>
    </citation>
    <scope>NUCLEOTIDE SEQUENCE [LARGE SCALE GENOMIC DNA]</scope>
    <source>
        <strain evidence="3 4">2-325</strain>
    </source>
</reference>
<dbReference type="EMBL" id="JBCGDC010000020">
    <property type="protein sequence ID" value="MFB6393375.1"/>
    <property type="molecule type" value="Genomic_DNA"/>
</dbReference>
<gene>
    <name evidence="3" type="ORF">AAFH96_09690</name>
</gene>
<dbReference type="CDD" id="cd07374">
    <property type="entry name" value="CYTH-like_Pase"/>
    <property type="match status" value="1"/>
</dbReference>
<evidence type="ECO:0000313" key="3">
    <source>
        <dbReference type="EMBL" id="MFB6393375.1"/>
    </source>
</evidence>
<dbReference type="Pfam" id="PF01928">
    <property type="entry name" value="CYTH"/>
    <property type="match status" value="1"/>
</dbReference>
<dbReference type="InterPro" id="IPR033469">
    <property type="entry name" value="CYTH-like_dom_sf"/>
</dbReference>
<keyword evidence="4" id="KW-1185">Reference proteome</keyword>
<dbReference type="PROSITE" id="PS51707">
    <property type="entry name" value="CYTH"/>
    <property type="match status" value="1"/>
</dbReference>
<evidence type="ECO:0000259" key="2">
    <source>
        <dbReference type="PROSITE" id="PS51708"/>
    </source>
</evidence>
<dbReference type="Pfam" id="PF05235">
    <property type="entry name" value="CHAD"/>
    <property type="match status" value="1"/>
</dbReference>
<dbReference type="InterPro" id="IPR007899">
    <property type="entry name" value="CHAD_dom"/>
</dbReference>
<sequence>MLEEERKYEADPAYAVPDLAPALPDGGRVVERSPATLTATYLDTSDLRLARAGASLRHRKGDPLPWTVKFPADLPGRRHEVSRPGRPGRLPAELSALVTAYSRGAALAPVAVVRTVRRAYELRDADDRLLAEVADDAVSVLDGRKVRATFREIEVELGDGDAELLDRVGEVLCAAGARSGGFTPKLVRALGPAAQEGPDLVAPAGLPDEPTAGDVVTDAVRKHVRRILAHDPLVRLRVPVGDDTAVHQMRVGCRRLRSDLRTFRPLTKSSWSRALRDEVKWLADALGGPRDAEVLRDRLRRTATGDPLSPLDEAAVARIDQVLAVRQESALAALDEVLTSDRYAALVEELVAAAREPRLTKRAGQPAADVLPRLVAKPWRRLVFGADGVDGAGELGPTDPDERWHDTRIDGKKARYAVNAVKPVVGAPARNLGKALSKVQDLLGEHQDAAVAADAWLSIAAEHPADHALAVTAGRLAERERQIIHRVRAEFPQRWSQATEHQLVAWLP</sequence>
<evidence type="ECO:0000313" key="4">
    <source>
        <dbReference type="Proteomes" id="UP001582793"/>
    </source>
</evidence>
<organism evidence="3 4">
    <name type="scientific">Polymorphospora lycopeni</name>
    <dbReference type="NCBI Taxonomy" id="3140240"/>
    <lineage>
        <taxon>Bacteria</taxon>
        <taxon>Bacillati</taxon>
        <taxon>Actinomycetota</taxon>
        <taxon>Actinomycetes</taxon>
        <taxon>Micromonosporales</taxon>
        <taxon>Micromonosporaceae</taxon>
        <taxon>Polymorphospora</taxon>
    </lineage>
</organism>